<evidence type="ECO:0000313" key="3">
    <source>
        <dbReference type="Proteomes" id="UP000032274"/>
    </source>
</evidence>
<reference evidence="2 3" key="1">
    <citation type="submission" date="2015-01" db="EMBL/GenBank/DDBJ databases">
        <title>Characterization of Swiss Staphylococcus aureus strains involved in food poisoning.</title>
        <authorList>
            <person name="Crovadore J."/>
            <person name="Chablais R."/>
            <person name="Tonacini J."/>
            <person name="Schnyder B."/>
            <person name="Lefort F."/>
        </authorList>
    </citation>
    <scope>NUCLEOTIDE SEQUENCE [LARGE SCALE GENOMIC DNA]</scope>
    <source>
        <strain evidence="2 3">SA-120</strain>
    </source>
</reference>
<dbReference type="Proteomes" id="UP000032274">
    <property type="component" value="Unassembled WGS sequence"/>
</dbReference>
<dbReference type="PANTHER" id="PTHR40980:SF4">
    <property type="entry name" value="TONB-DEPENDENT RECEPTOR-LIKE BETA-BARREL DOMAIN-CONTAINING PROTEIN"/>
    <property type="match status" value="1"/>
</dbReference>
<gene>
    <name evidence="2" type="ORF">QU38_01540</name>
</gene>
<dbReference type="Gene3D" id="2.170.130.10">
    <property type="entry name" value="TonB-dependent receptor, plug domain"/>
    <property type="match status" value="1"/>
</dbReference>
<name>A0AA40MKT9_STAAU</name>
<proteinExistence type="predicted"/>
<dbReference type="SUPFAM" id="SSF56935">
    <property type="entry name" value="Porins"/>
    <property type="match status" value="1"/>
</dbReference>
<accession>A0AA40MKT9</accession>
<comment type="caution">
    <text evidence="2">The sequence shown here is derived from an EMBL/GenBank/DDBJ whole genome shotgun (WGS) entry which is preliminary data.</text>
</comment>
<feature type="non-terminal residue" evidence="2">
    <location>
        <position position="96"/>
    </location>
</feature>
<evidence type="ECO:0000256" key="1">
    <source>
        <dbReference type="SAM" id="SignalP"/>
    </source>
</evidence>
<sequence>MSVKAAMLSSIACVVLAIPAIARAQETQGAASAPAGSQASDSIVATGVRASIESAVNAKKNADQVVDVVAAEDVGKLPDANVAENLQRVPGVQIER</sequence>
<dbReference type="EMBL" id="JXIG01000334">
    <property type="protein sequence ID" value="KIU01455.1"/>
    <property type="molecule type" value="Genomic_DNA"/>
</dbReference>
<feature type="chain" id="PRO_5041362602" description="TonB-dependent receptor" evidence="1">
    <location>
        <begin position="25"/>
        <end position="96"/>
    </location>
</feature>
<dbReference type="InterPro" id="IPR037066">
    <property type="entry name" value="Plug_dom_sf"/>
</dbReference>
<protein>
    <recommendedName>
        <fullName evidence="4">TonB-dependent receptor</fullName>
    </recommendedName>
</protein>
<organism evidence="2 3">
    <name type="scientific">Staphylococcus aureus</name>
    <dbReference type="NCBI Taxonomy" id="1280"/>
    <lineage>
        <taxon>Bacteria</taxon>
        <taxon>Bacillati</taxon>
        <taxon>Bacillota</taxon>
        <taxon>Bacilli</taxon>
        <taxon>Bacillales</taxon>
        <taxon>Staphylococcaceae</taxon>
        <taxon>Staphylococcus</taxon>
    </lineage>
</organism>
<dbReference type="RefSeq" id="WP_044121377.1">
    <property type="nucleotide sequence ID" value="NZ_JXIG01000334.1"/>
</dbReference>
<evidence type="ECO:0000313" key="2">
    <source>
        <dbReference type="EMBL" id="KIU01455.1"/>
    </source>
</evidence>
<keyword evidence="1" id="KW-0732">Signal</keyword>
<dbReference type="PANTHER" id="PTHR40980">
    <property type="entry name" value="PLUG DOMAIN-CONTAINING PROTEIN"/>
    <property type="match status" value="1"/>
</dbReference>
<evidence type="ECO:0008006" key="4">
    <source>
        <dbReference type="Google" id="ProtNLM"/>
    </source>
</evidence>
<dbReference type="AlphaFoldDB" id="A0AA40MKT9"/>
<feature type="signal peptide" evidence="1">
    <location>
        <begin position="1"/>
        <end position="24"/>
    </location>
</feature>